<dbReference type="Proteomes" id="UP000075901">
    <property type="component" value="Unassembled WGS sequence"/>
</dbReference>
<evidence type="ECO:0000313" key="2">
    <source>
        <dbReference type="EnsemblMetazoa" id="AMAM017662-PA"/>
    </source>
</evidence>
<reference evidence="2" key="2">
    <citation type="submission" date="2020-05" db="UniProtKB">
        <authorList>
            <consortium name="EnsemblMetazoa"/>
        </authorList>
    </citation>
    <scope>IDENTIFICATION</scope>
    <source>
        <strain evidence="2">maculatus3</strain>
    </source>
</reference>
<keyword evidence="3" id="KW-1185">Reference proteome</keyword>
<organism evidence="2 3">
    <name type="scientific">Anopheles maculatus</name>
    <dbReference type="NCBI Taxonomy" id="74869"/>
    <lineage>
        <taxon>Eukaryota</taxon>
        <taxon>Metazoa</taxon>
        <taxon>Ecdysozoa</taxon>
        <taxon>Arthropoda</taxon>
        <taxon>Hexapoda</taxon>
        <taxon>Insecta</taxon>
        <taxon>Pterygota</taxon>
        <taxon>Neoptera</taxon>
        <taxon>Endopterygota</taxon>
        <taxon>Diptera</taxon>
        <taxon>Nematocera</taxon>
        <taxon>Culicoidea</taxon>
        <taxon>Culicidae</taxon>
        <taxon>Anophelinae</taxon>
        <taxon>Anopheles</taxon>
        <taxon>Anopheles maculatus group</taxon>
    </lineage>
</organism>
<feature type="region of interest" description="Disordered" evidence="1">
    <location>
        <begin position="172"/>
        <end position="200"/>
    </location>
</feature>
<dbReference type="EnsemblMetazoa" id="AMAM017662-RA">
    <property type="protein sequence ID" value="AMAM017662-PA"/>
    <property type="gene ID" value="AMAM017662"/>
</dbReference>
<sequence>MIVSMESLKKLEVELCHKQHHGRHLEKVLQQGISHHECLDRSDAEQTTSHDATCVVASTIPLVLLIEEDIRCHAEKAVRGGSAPDIRGRQLEETMRRWQQQWTVGAEQQRSPGLKTRRLIPDIMSWVSPRQGEIDFHLTQRLTGYEFLRNFFVDKVMFHCLRFARAQHEMQKQGHNRLTMNDHGRTDRSSSSGKGGTKQQ</sequence>
<evidence type="ECO:0000313" key="3">
    <source>
        <dbReference type="Proteomes" id="UP000075901"/>
    </source>
</evidence>
<accession>A0A182T1D9</accession>
<reference evidence="3" key="1">
    <citation type="submission" date="2013-09" db="EMBL/GenBank/DDBJ databases">
        <title>The Genome Sequence of Anopheles maculatus species B.</title>
        <authorList>
            <consortium name="The Broad Institute Genomics Platform"/>
            <person name="Neafsey D.E."/>
            <person name="Besansky N."/>
            <person name="Howell P."/>
            <person name="Walton C."/>
            <person name="Young S.K."/>
            <person name="Zeng Q."/>
            <person name="Gargeya S."/>
            <person name="Fitzgerald M."/>
            <person name="Haas B."/>
            <person name="Abouelleil A."/>
            <person name="Allen A.W."/>
            <person name="Alvarado L."/>
            <person name="Arachchi H.M."/>
            <person name="Berlin A.M."/>
            <person name="Chapman S.B."/>
            <person name="Gainer-Dewar J."/>
            <person name="Goldberg J."/>
            <person name="Griggs A."/>
            <person name="Gujja S."/>
            <person name="Hansen M."/>
            <person name="Howarth C."/>
            <person name="Imamovic A."/>
            <person name="Ireland A."/>
            <person name="Larimer J."/>
            <person name="McCowan C."/>
            <person name="Murphy C."/>
            <person name="Pearson M."/>
            <person name="Poon T.W."/>
            <person name="Priest M."/>
            <person name="Roberts A."/>
            <person name="Saif S."/>
            <person name="Shea T."/>
            <person name="Sisk P."/>
            <person name="Sykes S."/>
            <person name="Wortman J."/>
            <person name="Nusbaum C."/>
            <person name="Birren B."/>
        </authorList>
    </citation>
    <scope>NUCLEOTIDE SEQUENCE [LARGE SCALE GENOMIC DNA]</scope>
    <source>
        <strain evidence="3">maculatus3</strain>
    </source>
</reference>
<proteinExistence type="predicted"/>
<evidence type="ECO:0000256" key="1">
    <source>
        <dbReference type="SAM" id="MobiDB-lite"/>
    </source>
</evidence>
<dbReference type="AlphaFoldDB" id="A0A182T1D9"/>
<dbReference type="VEuPathDB" id="VectorBase:AMAM017662"/>
<name>A0A182T1D9_9DIPT</name>
<protein>
    <submittedName>
        <fullName evidence="2">Uncharacterized protein</fullName>
    </submittedName>
</protein>